<comment type="caution">
    <text evidence="1">Lacks conserved residue(s) required for the propagation of feature annotation.</text>
</comment>
<dbReference type="GO" id="GO:0004506">
    <property type="term" value="F:squalene monooxygenase activity"/>
    <property type="evidence" value="ECO:0007669"/>
    <property type="project" value="UniProtKB-UniRule"/>
</dbReference>
<organism evidence="2 3">
    <name type="scientific">Ensete ventricosum</name>
    <name type="common">Abyssinian banana</name>
    <name type="synonym">Musa ensete</name>
    <dbReference type="NCBI Taxonomy" id="4639"/>
    <lineage>
        <taxon>Eukaryota</taxon>
        <taxon>Viridiplantae</taxon>
        <taxon>Streptophyta</taxon>
        <taxon>Embryophyta</taxon>
        <taxon>Tracheophyta</taxon>
        <taxon>Spermatophyta</taxon>
        <taxon>Magnoliopsida</taxon>
        <taxon>Liliopsida</taxon>
        <taxon>Zingiberales</taxon>
        <taxon>Musaceae</taxon>
        <taxon>Ensete</taxon>
    </lineage>
</organism>
<evidence type="ECO:0000313" key="3">
    <source>
        <dbReference type="Proteomes" id="UP000287651"/>
    </source>
</evidence>
<keyword evidence="1" id="KW-0285">Flavoprotein</keyword>
<comment type="catalytic activity">
    <reaction evidence="1">
        <text>squalene + reduced [NADPH--hemoprotein reductase] + O2 = (S)-2,3-epoxysqualene + oxidized [NADPH--hemoprotein reductase] + H2O + H(+)</text>
        <dbReference type="Rhea" id="RHEA:25282"/>
        <dbReference type="Rhea" id="RHEA-COMP:11964"/>
        <dbReference type="Rhea" id="RHEA-COMP:11965"/>
        <dbReference type="ChEBI" id="CHEBI:15377"/>
        <dbReference type="ChEBI" id="CHEBI:15378"/>
        <dbReference type="ChEBI" id="CHEBI:15379"/>
        <dbReference type="ChEBI" id="CHEBI:15440"/>
        <dbReference type="ChEBI" id="CHEBI:15441"/>
        <dbReference type="ChEBI" id="CHEBI:57618"/>
        <dbReference type="ChEBI" id="CHEBI:58210"/>
        <dbReference type="EC" id="1.14.14.17"/>
    </reaction>
</comment>
<protein>
    <recommendedName>
        <fullName evidence="1">Squalene monooxygenase</fullName>
        <ecNumber evidence="1">1.14.14.17</ecNumber>
    </recommendedName>
</protein>
<dbReference type="UniPathway" id="UPA00767">
    <property type="reaction ID" value="UER00752"/>
</dbReference>
<comment type="cofactor">
    <cofactor evidence="1">
        <name>FAD</name>
        <dbReference type="ChEBI" id="CHEBI:57692"/>
    </cofactor>
</comment>
<dbReference type="EC" id="1.14.14.17" evidence="1"/>
<evidence type="ECO:0000313" key="2">
    <source>
        <dbReference type="EMBL" id="RRT42887.1"/>
    </source>
</evidence>
<dbReference type="GO" id="GO:0016020">
    <property type="term" value="C:membrane"/>
    <property type="evidence" value="ECO:0007669"/>
    <property type="project" value="UniProtKB-SubCell"/>
</dbReference>
<dbReference type="PANTHER" id="PTHR10835">
    <property type="entry name" value="SQUALENE MONOOXYGENASE"/>
    <property type="match status" value="1"/>
</dbReference>
<gene>
    <name evidence="2" type="ORF">B296_00029532</name>
</gene>
<keyword evidence="1" id="KW-0274">FAD</keyword>
<comment type="subcellular location">
    <subcellularLocation>
        <location evidence="1">Membrane</location>
        <topology evidence="1">Multi-pass membrane protein</topology>
    </subcellularLocation>
</comment>
<dbReference type="EMBL" id="AMZH03017520">
    <property type="protein sequence ID" value="RRT42887.1"/>
    <property type="molecule type" value="Genomic_DNA"/>
</dbReference>
<accession>A0A426XTQ7</accession>
<dbReference type="GO" id="GO:0005783">
    <property type="term" value="C:endoplasmic reticulum"/>
    <property type="evidence" value="ECO:0007669"/>
    <property type="project" value="TreeGrafter"/>
</dbReference>
<dbReference type="PANTHER" id="PTHR10835:SF0">
    <property type="entry name" value="SQUALENE MONOOXYGENASE"/>
    <property type="match status" value="1"/>
</dbReference>
<feature type="transmembrane region" description="Helical" evidence="1">
    <location>
        <begin position="40"/>
        <end position="63"/>
    </location>
</feature>
<dbReference type="InterPro" id="IPR040125">
    <property type="entry name" value="Squalene_monox"/>
</dbReference>
<dbReference type="AlphaFoldDB" id="A0A426XTQ7"/>
<feature type="non-terminal residue" evidence="2">
    <location>
        <position position="1"/>
    </location>
</feature>
<reference evidence="2 3" key="1">
    <citation type="journal article" date="2014" name="Agronomy (Basel)">
        <title>A Draft Genome Sequence for Ensete ventricosum, the Drought-Tolerant Tree Against Hunger.</title>
        <authorList>
            <person name="Harrison J."/>
            <person name="Moore K.A."/>
            <person name="Paszkiewicz K."/>
            <person name="Jones T."/>
            <person name="Grant M."/>
            <person name="Ambacheew D."/>
            <person name="Muzemil S."/>
            <person name="Studholme D.J."/>
        </authorList>
    </citation>
    <scope>NUCLEOTIDE SEQUENCE [LARGE SCALE GENOMIC DNA]</scope>
</reference>
<dbReference type="Gene3D" id="3.50.50.60">
    <property type="entry name" value="FAD/NAD(P)-binding domain"/>
    <property type="match status" value="1"/>
</dbReference>
<keyword evidence="1" id="KW-0812">Transmembrane</keyword>
<dbReference type="Proteomes" id="UP000287651">
    <property type="component" value="Unassembled WGS sequence"/>
</dbReference>
<name>A0A426XTQ7_ENSVE</name>
<keyword evidence="1" id="KW-0560">Oxidoreductase</keyword>
<comment type="caution">
    <text evidence="2">The sequence shown here is derived from an EMBL/GenBank/DDBJ whole genome shotgun (WGS) entry which is preliminary data.</text>
</comment>
<comment type="function">
    <text evidence="1">Catalyzes the stereospecific oxidation of squalene to (S)-2,3-epoxysqualene, and is considered to be a rate-limiting enzyme in steroid biosynthesis.</text>
</comment>
<dbReference type="InterPro" id="IPR036188">
    <property type="entry name" value="FAD/NAD-bd_sf"/>
</dbReference>
<keyword evidence="1" id="KW-1133">Transmembrane helix</keyword>
<comment type="similarity">
    <text evidence="1">Belongs to the squalene monooxygenase family.</text>
</comment>
<evidence type="ECO:0000256" key="1">
    <source>
        <dbReference type="RuleBase" id="RU367121"/>
    </source>
</evidence>
<proteinExistence type="inferred from homology"/>
<dbReference type="SUPFAM" id="SSF51905">
    <property type="entry name" value="FAD/NAD(P)-binding domain"/>
    <property type="match status" value="1"/>
</dbReference>
<keyword evidence="1" id="KW-0472">Membrane</keyword>
<sequence>SREGSNLRLRSETGGNVAVLETTCSPNCDRIGREKETEGMYPLGVITASILALLLLVGIHGRWGKGRKAARKRGYGAVAARSGEADVIVVGAGVTGSALAYALGKVNWNRNVQSGFMSLIVQDGRRVHVIERDLSEPDRIVGEALQPAGCLNLFELGLEGKAAG</sequence>
<dbReference type="GO" id="GO:0016126">
    <property type="term" value="P:sterol biosynthetic process"/>
    <property type="evidence" value="ECO:0007669"/>
    <property type="project" value="UniProtKB-UniRule"/>
</dbReference>
<dbReference type="GO" id="GO:0050660">
    <property type="term" value="F:flavin adenine dinucleotide binding"/>
    <property type="evidence" value="ECO:0007669"/>
    <property type="project" value="UniProtKB-UniRule"/>
</dbReference>